<dbReference type="EMBL" id="JBKBDE010000012">
    <property type="protein sequence ID" value="MFN6554225.1"/>
    <property type="molecule type" value="Genomic_DNA"/>
</dbReference>
<dbReference type="InterPro" id="IPR029058">
    <property type="entry name" value="AB_hydrolase_fold"/>
</dbReference>
<feature type="domain" description="AB hydrolase-1" evidence="1">
    <location>
        <begin position="86"/>
        <end position="310"/>
    </location>
</feature>
<evidence type="ECO:0000259" key="1">
    <source>
        <dbReference type="Pfam" id="PF12697"/>
    </source>
</evidence>
<dbReference type="Pfam" id="PF12697">
    <property type="entry name" value="Abhydrolase_6"/>
    <property type="match status" value="1"/>
</dbReference>
<dbReference type="InterPro" id="IPR000073">
    <property type="entry name" value="AB_hydrolase_1"/>
</dbReference>
<proteinExistence type="predicted"/>
<gene>
    <name evidence="2" type="ORF">ACK4CP_27800</name>
</gene>
<keyword evidence="2" id="KW-0378">Hydrolase</keyword>
<dbReference type="GO" id="GO:0016787">
    <property type="term" value="F:hydrolase activity"/>
    <property type="evidence" value="ECO:0007669"/>
    <property type="project" value="UniProtKB-KW"/>
</dbReference>
<comment type="caution">
    <text evidence="2">The sequence shown here is derived from an EMBL/GenBank/DDBJ whole genome shotgun (WGS) entry which is preliminary data.</text>
</comment>
<dbReference type="Gene3D" id="3.40.50.1820">
    <property type="entry name" value="alpha/beta hydrolase"/>
    <property type="match status" value="1"/>
</dbReference>
<evidence type="ECO:0000313" key="2">
    <source>
        <dbReference type="EMBL" id="MFN6554225.1"/>
    </source>
</evidence>
<accession>A0ABW9M2B9</accession>
<evidence type="ECO:0000313" key="3">
    <source>
        <dbReference type="Proteomes" id="UP001635817"/>
    </source>
</evidence>
<sequence>MYRIRPTAAIALVVTAAVVAAGAYLMRDPSPVGYWRSEAARATYIAQYDRAFRALPSLAETRDVRTGFGVVRVYRFGIPKLGAAPVVLVPGRSSGVPMWAATLARLGDREAYGIDALGDAGLSVQDRPIGGAEDQAAWLDETLTGLGLTRVHLIGHSFGGWSAANLAARHPERIASLTLWEPILVFAGLRWQMYVATLPSALPFLPESWRRKGLELIGGTDDGGGASESAIGAMIDAGAAGYRAALPTPVQLDGAELARLTMPTFVALGARSAVTDTEAAARTARTLPNATVRVWPEGTHSLPMQYPDELQAAWEALIAAESPP</sequence>
<protein>
    <submittedName>
        <fullName evidence="2">Alpha/beta fold hydrolase</fullName>
    </submittedName>
</protein>
<dbReference type="Proteomes" id="UP001635817">
    <property type="component" value="Unassembled WGS sequence"/>
</dbReference>
<dbReference type="RefSeq" id="WP_409552374.1">
    <property type="nucleotide sequence ID" value="NZ_JBKBDE010000012.1"/>
</dbReference>
<dbReference type="SUPFAM" id="SSF53474">
    <property type="entry name" value="alpha/beta-Hydrolases"/>
    <property type="match status" value="1"/>
</dbReference>
<reference evidence="2 3" key="1">
    <citation type="submission" date="2024-12" db="EMBL/GenBank/DDBJ databases">
        <title>The coexistence of Mycolicibacterium septicum and Mycolicibacterium nivoides in clinical samples.</title>
        <authorList>
            <person name="Wang C."/>
            <person name="Feng Y."/>
            <person name="Zong Z."/>
        </authorList>
    </citation>
    <scope>NUCLEOTIDE SEQUENCE [LARGE SCALE GENOMIC DNA]</scope>
    <source>
        <strain evidence="2 3">120310</strain>
    </source>
</reference>
<dbReference type="PANTHER" id="PTHR43798:SF33">
    <property type="entry name" value="HYDROLASE, PUTATIVE (AFU_ORTHOLOGUE AFUA_2G14860)-RELATED"/>
    <property type="match status" value="1"/>
</dbReference>
<dbReference type="InterPro" id="IPR050266">
    <property type="entry name" value="AB_hydrolase_sf"/>
</dbReference>
<name>A0ABW9M2B9_9MYCO</name>
<dbReference type="PANTHER" id="PTHR43798">
    <property type="entry name" value="MONOACYLGLYCEROL LIPASE"/>
    <property type="match status" value="1"/>
</dbReference>
<organism evidence="2 3">
    <name type="scientific">Mycolicibacterium septicum</name>
    <dbReference type="NCBI Taxonomy" id="98668"/>
    <lineage>
        <taxon>Bacteria</taxon>
        <taxon>Bacillati</taxon>
        <taxon>Actinomycetota</taxon>
        <taxon>Actinomycetes</taxon>
        <taxon>Mycobacteriales</taxon>
        <taxon>Mycobacteriaceae</taxon>
        <taxon>Mycolicibacterium</taxon>
    </lineage>
</organism>
<keyword evidence="3" id="KW-1185">Reference proteome</keyword>